<proteinExistence type="predicted"/>
<dbReference type="AlphaFoldDB" id="A0A7W8J776"/>
<sequence length="45" mass="4809">MKLEILDAEAETVRRIFEMSASGVTVPGIGGHGMPNTLLPRRLGS</sequence>
<dbReference type="EMBL" id="JACHDZ010000002">
    <property type="protein sequence ID" value="MBB5343813.1"/>
    <property type="molecule type" value="Genomic_DNA"/>
</dbReference>
<reference evidence="1 2" key="1">
    <citation type="submission" date="2020-08" db="EMBL/GenBank/DDBJ databases">
        <title>Genomic Encyclopedia of Type Strains, Phase IV (KMG-V): Genome sequencing to study the core and pangenomes of soil and plant-associated prokaryotes.</title>
        <authorList>
            <person name="Whitman W."/>
        </authorList>
    </citation>
    <scope>NUCLEOTIDE SEQUENCE [LARGE SCALE GENOMIC DNA]</scope>
    <source>
        <strain evidence="1 2">M8US30</strain>
    </source>
</reference>
<organism evidence="1 2">
    <name type="scientific">Tunturiibacter lichenicola</name>
    <dbReference type="NCBI Taxonomy" id="2051959"/>
    <lineage>
        <taxon>Bacteria</taxon>
        <taxon>Pseudomonadati</taxon>
        <taxon>Acidobacteriota</taxon>
        <taxon>Terriglobia</taxon>
        <taxon>Terriglobales</taxon>
        <taxon>Acidobacteriaceae</taxon>
        <taxon>Tunturiibacter</taxon>
    </lineage>
</organism>
<gene>
    <name evidence="1" type="ORF">HDF10_001788</name>
</gene>
<accession>A0A7W8J776</accession>
<comment type="caution">
    <text evidence="1">The sequence shown here is derived from an EMBL/GenBank/DDBJ whole genome shotgun (WGS) entry which is preliminary data.</text>
</comment>
<dbReference type="Proteomes" id="UP000569092">
    <property type="component" value="Unassembled WGS sequence"/>
</dbReference>
<name>A0A7W8J776_9BACT</name>
<protein>
    <submittedName>
        <fullName evidence="1">Uncharacterized protein</fullName>
    </submittedName>
</protein>
<evidence type="ECO:0000313" key="1">
    <source>
        <dbReference type="EMBL" id="MBB5343813.1"/>
    </source>
</evidence>
<evidence type="ECO:0000313" key="2">
    <source>
        <dbReference type="Proteomes" id="UP000569092"/>
    </source>
</evidence>